<dbReference type="GO" id="GO:0005794">
    <property type="term" value="C:Golgi apparatus"/>
    <property type="evidence" value="ECO:0000318"/>
    <property type="project" value="GO_Central"/>
</dbReference>
<name>A0A1U8AI78_NELNU</name>
<dbReference type="InterPro" id="IPR025846">
    <property type="entry name" value="TBL_N"/>
</dbReference>
<evidence type="ECO:0000259" key="9">
    <source>
        <dbReference type="Pfam" id="PF14416"/>
    </source>
</evidence>
<evidence type="ECO:0000256" key="4">
    <source>
        <dbReference type="ARBA" id="ARBA00022968"/>
    </source>
</evidence>
<organism evidence="10 11">
    <name type="scientific">Nelumbo nucifera</name>
    <name type="common">Sacred lotus</name>
    <dbReference type="NCBI Taxonomy" id="4432"/>
    <lineage>
        <taxon>Eukaryota</taxon>
        <taxon>Viridiplantae</taxon>
        <taxon>Streptophyta</taxon>
        <taxon>Embryophyta</taxon>
        <taxon>Tracheophyta</taxon>
        <taxon>Spermatophyta</taxon>
        <taxon>Magnoliopsida</taxon>
        <taxon>Proteales</taxon>
        <taxon>Nelumbonaceae</taxon>
        <taxon>Nelumbo</taxon>
    </lineage>
</organism>
<reference evidence="11" key="1">
    <citation type="submission" date="2025-08" db="UniProtKB">
        <authorList>
            <consortium name="RefSeq"/>
        </authorList>
    </citation>
    <scope>IDENTIFICATION</scope>
</reference>
<dbReference type="InParanoid" id="A0A1U8AI78"/>
<dbReference type="PANTHER" id="PTHR32285">
    <property type="entry name" value="PROTEIN TRICHOME BIREFRINGENCE-LIKE 9-RELATED"/>
    <property type="match status" value="1"/>
</dbReference>
<evidence type="ECO:0000259" key="8">
    <source>
        <dbReference type="Pfam" id="PF13839"/>
    </source>
</evidence>
<dbReference type="Pfam" id="PF14416">
    <property type="entry name" value="PMR5N"/>
    <property type="match status" value="1"/>
</dbReference>
<protein>
    <submittedName>
        <fullName evidence="11">Protein trichome birefringence-like 19</fullName>
    </submittedName>
</protein>
<evidence type="ECO:0000256" key="2">
    <source>
        <dbReference type="ARBA" id="ARBA00007727"/>
    </source>
</evidence>
<evidence type="ECO:0000256" key="6">
    <source>
        <dbReference type="ARBA" id="ARBA00023136"/>
    </source>
</evidence>
<dbReference type="Proteomes" id="UP000189703">
    <property type="component" value="Unplaced"/>
</dbReference>
<dbReference type="InterPro" id="IPR029962">
    <property type="entry name" value="TBL"/>
</dbReference>
<dbReference type="GO" id="GO:0016413">
    <property type="term" value="F:O-acetyltransferase activity"/>
    <property type="evidence" value="ECO:0000318"/>
    <property type="project" value="GO_Central"/>
</dbReference>
<dbReference type="AlphaFoldDB" id="A0A1U8AI78"/>
<dbReference type="GO" id="GO:0016020">
    <property type="term" value="C:membrane"/>
    <property type="evidence" value="ECO:0007669"/>
    <property type="project" value="UniProtKB-SubCell"/>
</dbReference>
<sequence length="429" mass="49538">MKPSRTWFDHLSAKNQTLQNTGKTVVLATLALTLLTVVPLYYLSLGYFPSFLWFRSSRSTSASLSRGHGGIQQSTGLPSSKQCDLFTGEWIPNPDAPSYTNSTCFTIHDEQNCMKFGRPDTEYMKWRWKPDGCELPVFNPLQFFELVRGKSMAFVGDSIGRNQMESLMCLLSSVEQPVEYQTLRWRYPTYNFTIANVWAPFIVKSKAADPDGPVYTALFNLYLDEFDDDWIKVVVDFDYVILAAEHWFFRPTMFYEKGQLVGCYLCRQENVTDLSSAYSYSKAYRTAFRALNSLQGFQGITFLRTFSPQHFENGFWNEGGRCVRTRPYKSSETRLEGLPLEMYLAQTDEFKVAEREGRKRGLKFRLLDITFTSLLRPDAHPNNYGHWPRENVTFYNDCSHWCLPGAIDTWNDLLLQMMKMEAGRSFDGS</sequence>
<dbReference type="eggNOG" id="ENOG502QR7B">
    <property type="taxonomic scope" value="Eukaryota"/>
</dbReference>
<keyword evidence="5 7" id="KW-1133">Transmembrane helix</keyword>
<evidence type="ECO:0000256" key="5">
    <source>
        <dbReference type="ARBA" id="ARBA00022989"/>
    </source>
</evidence>
<comment type="subcellular location">
    <subcellularLocation>
        <location evidence="1">Membrane</location>
        <topology evidence="1">Single-pass membrane protein</topology>
    </subcellularLocation>
</comment>
<keyword evidence="4" id="KW-0735">Signal-anchor</keyword>
<dbReference type="InterPro" id="IPR026057">
    <property type="entry name" value="TBL_C"/>
</dbReference>
<evidence type="ECO:0000256" key="3">
    <source>
        <dbReference type="ARBA" id="ARBA00022692"/>
    </source>
</evidence>
<keyword evidence="10" id="KW-1185">Reference proteome</keyword>
<accession>A0A1U8AI78</accession>
<dbReference type="Pfam" id="PF13839">
    <property type="entry name" value="PC-Esterase"/>
    <property type="match status" value="1"/>
</dbReference>
<keyword evidence="3 7" id="KW-0812">Transmembrane</keyword>
<keyword evidence="6 7" id="KW-0472">Membrane</keyword>
<comment type="similarity">
    <text evidence="2">Belongs to the PC-esterase family. TBL subfamily.</text>
</comment>
<dbReference type="GeneID" id="104600733"/>
<feature type="domain" description="Trichome birefringence-like C-terminal" evidence="8">
    <location>
        <begin position="135"/>
        <end position="417"/>
    </location>
</feature>
<dbReference type="OrthoDB" id="630188at2759"/>
<evidence type="ECO:0000313" key="11">
    <source>
        <dbReference type="RefSeq" id="XP_010262152.1"/>
    </source>
</evidence>
<dbReference type="RefSeq" id="XP_010262152.1">
    <property type="nucleotide sequence ID" value="XM_010263850.2"/>
</dbReference>
<proteinExistence type="inferred from homology"/>
<gene>
    <name evidence="11" type="primary">LOC104600733</name>
</gene>
<dbReference type="OMA" id="CNLHRFD"/>
<feature type="transmembrane region" description="Helical" evidence="7">
    <location>
        <begin position="25"/>
        <end position="48"/>
    </location>
</feature>
<feature type="domain" description="Trichome birefringence-like N-terminal" evidence="9">
    <location>
        <begin position="81"/>
        <end position="134"/>
    </location>
</feature>
<dbReference type="PANTHER" id="PTHR32285:SF48">
    <property type="entry name" value="PROTEIN TRICHOME BIREFRINGENCE-LIKE 19"/>
    <property type="match status" value="1"/>
</dbReference>
<evidence type="ECO:0000256" key="7">
    <source>
        <dbReference type="SAM" id="Phobius"/>
    </source>
</evidence>
<evidence type="ECO:0000256" key="1">
    <source>
        <dbReference type="ARBA" id="ARBA00004167"/>
    </source>
</evidence>
<evidence type="ECO:0000313" key="10">
    <source>
        <dbReference type="Proteomes" id="UP000189703"/>
    </source>
</evidence>
<dbReference type="KEGG" id="nnu:104600733"/>